<evidence type="ECO:0000313" key="8">
    <source>
        <dbReference type="Proteomes" id="UP000008461"/>
    </source>
</evidence>
<dbReference type="EMBL" id="CP002691">
    <property type="protein sequence ID" value="AEE49770.1"/>
    <property type="molecule type" value="Genomic_DNA"/>
</dbReference>
<feature type="binding site" description="via carbamate group" evidence="4">
    <location>
        <position position="160"/>
    </location>
    <ligand>
        <name>Zn(2+)</name>
        <dbReference type="ChEBI" id="CHEBI:29105"/>
        <label>2</label>
    </ligand>
</feature>
<feature type="modified residue" description="N6-carboxylysine" evidence="3 5">
    <location>
        <position position="160"/>
    </location>
</feature>
<dbReference type="PROSITE" id="PS01322">
    <property type="entry name" value="PHOSPHOTRIESTERASE_1"/>
    <property type="match status" value="1"/>
</dbReference>
<dbReference type="PANTHER" id="PTHR10819">
    <property type="entry name" value="PHOSPHOTRIESTERASE-RELATED"/>
    <property type="match status" value="1"/>
</dbReference>
<dbReference type="eggNOG" id="COG1735">
    <property type="taxonomic scope" value="Bacteria"/>
</dbReference>
<evidence type="ECO:0000256" key="2">
    <source>
        <dbReference type="ARBA" id="ARBA00022801"/>
    </source>
</evidence>
<feature type="binding site" evidence="4">
    <location>
        <position position="42"/>
    </location>
    <ligand>
        <name>Zn(2+)</name>
        <dbReference type="ChEBI" id="CHEBI:29105"/>
        <label>1</label>
    </ligand>
</feature>
<dbReference type="GO" id="GO:0016788">
    <property type="term" value="F:hydrolase activity, acting on ester bonds"/>
    <property type="evidence" value="ECO:0007669"/>
    <property type="project" value="InterPro"/>
</dbReference>
<sequence length="343" mass="37959">MYTRFYCLFLLGLSAVHWLQAQPVQTIHGKMPAQKMGLTLIHEHVFLDWMGAERMQAAAWDNDSAVAVILPYLRKMQTHGVKTILECTPNYIGRNPRLLARLADSTGLHILTNTGYYGARGDQHIPAHAYRESVDQIAARWLDEFNNGIDGTTIRPGFIKIGVDGDSLLSEIDAKIVRAAARAHLRSGLTIVAHTGPDQLALRQVEILQQEGVALNAWVWTHAQGGSDAVRVALAKKGAWISLDGLGWVDPAERGGDSTALLNYVNAIVHLKKAGLLKRVLLSHDAGWYTHGVPGGGRFQPYTLIFTHLLPILREKGFSKKEIHGLMVVNPRAAFAIRVRKRR</sequence>
<reference evidence="7 8" key="1">
    <citation type="journal article" date="2011" name="Stand. Genomic Sci.">
        <title>Complete genome sequence of Haliscomenobacter hydrossis type strain (O).</title>
        <authorList>
            <consortium name="US DOE Joint Genome Institute (JGI-PGF)"/>
            <person name="Daligault H."/>
            <person name="Lapidus A."/>
            <person name="Zeytun A."/>
            <person name="Nolan M."/>
            <person name="Lucas S."/>
            <person name="Del Rio T.G."/>
            <person name="Tice H."/>
            <person name="Cheng J.F."/>
            <person name="Tapia R."/>
            <person name="Han C."/>
            <person name="Goodwin L."/>
            <person name="Pitluck S."/>
            <person name="Liolios K."/>
            <person name="Pagani I."/>
            <person name="Ivanova N."/>
            <person name="Huntemann M."/>
            <person name="Mavromatis K."/>
            <person name="Mikhailova N."/>
            <person name="Pati A."/>
            <person name="Chen A."/>
            <person name="Palaniappan K."/>
            <person name="Land M."/>
            <person name="Hauser L."/>
            <person name="Brambilla E.M."/>
            <person name="Rohde M."/>
            <person name="Verbarg S."/>
            <person name="Goker M."/>
            <person name="Bristow J."/>
            <person name="Eisen J.A."/>
            <person name="Markowitz V."/>
            <person name="Hugenholtz P."/>
            <person name="Kyrpides N.C."/>
            <person name="Klenk H.P."/>
            <person name="Woyke T."/>
        </authorList>
    </citation>
    <scope>NUCLEOTIDE SEQUENCE [LARGE SCALE GENOMIC DNA]</scope>
    <source>
        <strain evidence="8">ATCC 27775 / DSM 1100 / LMG 10767 / O</strain>
    </source>
</reference>
<feature type="signal peptide" evidence="6">
    <location>
        <begin position="1"/>
        <end position="21"/>
    </location>
</feature>
<feature type="binding site" description="via carbamate group" evidence="4">
    <location>
        <position position="160"/>
    </location>
    <ligand>
        <name>Zn(2+)</name>
        <dbReference type="ChEBI" id="CHEBI:29105"/>
        <label>1</label>
    </ligand>
</feature>
<comment type="cofactor">
    <cofactor evidence="4">
        <name>a divalent metal cation</name>
        <dbReference type="ChEBI" id="CHEBI:60240"/>
    </cofactor>
    <text evidence="4">Binds 2 divalent metal cations per subunit.</text>
</comment>
<keyword evidence="6" id="KW-0732">Signal</keyword>
<dbReference type="PANTHER" id="PTHR10819:SF3">
    <property type="entry name" value="PHOSPHOTRIESTERASE-RELATED PROTEIN"/>
    <property type="match status" value="1"/>
</dbReference>
<dbReference type="InterPro" id="IPR032466">
    <property type="entry name" value="Metal_Hydrolase"/>
</dbReference>
<evidence type="ECO:0000256" key="3">
    <source>
        <dbReference type="PIRSR" id="PIRSR601559-50"/>
    </source>
</evidence>
<proteinExistence type="inferred from homology"/>
<gene>
    <name evidence="7" type="ordered locus">Halhy_1885</name>
</gene>
<keyword evidence="2" id="KW-0378">Hydrolase</keyword>
<dbReference type="OrthoDB" id="105927at2"/>
<feature type="binding site" evidence="4">
    <location>
        <position position="44"/>
    </location>
    <ligand>
        <name>Zn(2+)</name>
        <dbReference type="ChEBI" id="CHEBI:29105"/>
        <label>1</label>
    </ligand>
</feature>
<feature type="binding site" evidence="4">
    <location>
        <position position="194"/>
    </location>
    <ligand>
        <name>Zn(2+)</name>
        <dbReference type="ChEBI" id="CHEBI:29105"/>
        <label>2</label>
    </ligand>
</feature>
<evidence type="ECO:0000256" key="1">
    <source>
        <dbReference type="ARBA" id="ARBA00022723"/>
    </source>
</evidence>
<dbReference type="Pfam" id="PF02126">
    <property type="entry name" value="PTE"/>
    <property type="match status" value="1"/>
</dbReference>
<feature type="binding site" evidence="4">
    <location>
        <position position="222"/>
    </location>
    <ligand>
        <name>Zn(2+)</name>
        <dbReference type="ChEBI" id="CHEBI:29105"/>
        <label>2</label>
    </ligand>
</feature>
<evidence type="ECO:0000256" key="5">
    <source>
        <dbReference type="PROSITE-ProRule" id="PRU00679"/>
    </source>
</evidence>
<dbReference type="GO" id="GO:0008270">
    <property type="term" value="F:zinc ion binding"/>
    <property type="evidence" value="ECO:0007669"/>
    <property type="project" value="InterPro"/>
</dbReference>
<feature type="binding site" evidence="4">
    <location>
        <position position="285"/>
    </location>
    <ligand>
        <name>Zn(2+)</name>
        <dbReference type="ChEBI" id="CHEBI:29105"/>
        <label>1</label>
    </ligand>
</feature>
<feature type="chain" id="PRO_5003312540" evidence="6">
    <location>
        <begin position="22"/>
        <end position="343"/>
    </location>
</feature>
<protein>
    <submittedName>
        <fullName evidence="7">Aryldialkylphosphatase</fullName>
    </submittedName>
</protein>
<dbReference type="InterPro" id="IPR001559">
    <property type="entry name" value="Phosphotriesterase"/>
</dbReference>
<accession>F4L590</accession>
<organism evidence="7 8">
    <name type="scientific">Haliscomenobacter hydrossis (strain ATCC 27775 / DSM 1100 / LMG 10767 / O)</name>
    <dbReference type="NCBI Taxonomy" id="760192"/>
    <lineage>
        <taxon>Bacteria</taxon>
        <taxon>Pseudomonadati</taxon>
        <taxon>Bacteroidota</taxon>
        <taxon>Saprospiria</taxon>
        <taxon>Saprospirales</taxon>
        <taxon>Haliscomenobacteraceae</taxon>
        <taxon>Haliscomenobacter</taxon>
    </lineage>
</organism>
<dbReference type="Proteomes" id="UP000008461">
    <property type="component" value="Chromosome"/>
</dbReference>
<dbReference type="AlphaFoldDB" id="F4L590"/>
<dbReference type="RefSeq" id="WP_013764323.1">
    <property type="nucleotide sequence ID" value="NC_015510.1"/>
</dbReference>
<reference key="2">
    <citation type="submission" date="2011-04" db="EMBL/GenBank/DDBJ databases">
        <title>Complete sequence of chromosome of Haliscomenobacter hydrossis DSM 1100.</title>
        <authorList>
            <consortium name="US DOE Joint Genome Institute (JGI-PGF)"/>
            <person name="Lucas S."/>
            <person name="Han J."/>
            <person name="Lapidus A."/>
            <person name="Bruce D."/>
            <person name="Goodwin L."/>
            <person name="Pitluck S."/>
            <person name="Peters L."/>
            <person name="Kyrpides N."/>
            <person name="Mavromatis K."/>
            <person name="Ivanova N."/>
            <person name="Ovchinnikova G."/>
            <person name="Pagani I."/>
            <person name="Daligault H."/>
            <person name="Detter J.C."/>
            <person name="Han C."/>
            <person name="Land M."/>
            <person name="Hauser L."/>
            <person name="Markowitz V."/>
            <person name="Cheng J.-F."/>
            <person name="Hugenholtz P."/>
            <person name="Woyke T."/>
            <person name="Wu D."/>
            <person name="Verbarg S."/>
            <person name="Frueling A."/>
            <person name="Brambilla E."/>
            <person name="Klenk H.-P."/>
            <person name="Eisen J.A."/>
        </authorList>
    </citation>
    <scope>NUCLEOTIDE SEQUENCE</scope>
    <source>
        <strain>DSM 1100</strain>
    </source>
</reference>
<dbReference type="Gene3D" id="3.20.20.140">
    <property type="entry name" value="Metal-dependent hydrolases"/>
    <property type="match status" value="1"/>
</dbReference>
<evidence type="ECO:0000256" key="6">
    <source>
        <dbReference type="SAM" id="SignalP"/>
    </source>
</evidence>
<keyword evidence="8" id="KW-1185">Reference proteome</keyword>
<name>F4L590_HALH1</name>
<dbReference type="KEGG" id="hhy:Halhy_1885"/>
<keyword evidence="1 4" id="KW-0479">Metal-binding</keyword>
<dbReference type="InterPro" id="IPR017947">
    <property type="entry name" value="AryldialkylPase_Zn-BS"/>
</dbReference>
<dbReference type="STRING" id="760192.Halhy_1885"/>
<dbReference type="SUPFAM" id="SSF51556">
    <property type="entry name" value="Metallo-dependent hydrolases"/>
    <property type="match status" value="1"/>
</dbReference>
<evidence type="ECO:0000256" key="4">
    <source>
        <dbReference type="PIRSR" id="PIRSR601559-51"/>
    </source>
</evidence>
<comment type="similarity">
    <text evidence="5">Belongs to the metallo-dependent hydrolases superfamily. Phosphotriesterase family.</text>
</comment>
<evidence type="ECO:0000313" key="7">
    <source>
        <dbReference type="EMBL" id="AEE49770.1"/>
    </source>
</evidence>
<dbReference type="HOGENOM" id="CLU_054760_1_0_10"/>
<dbReference type="PROSITE" id="PS51347">
    <property type="entry name" value="PHOSPHOTRIESTERASE_2"/>
    <property type="match status" value="1"/>
</dbReference>